<feature type="compositionally biased region" description="Basic and acidic residues" evidence="11">
    <location>
        <begin position="847"/>
        <end position="876"/>
    </location>
</feature>
<evidence type="ECO:0000256" key="8">
    <source>
        <dbReference type="ARBA" id="ARBA00032018"/>
    </source>
</evidence>
<dbReference type="Gene3D" id="3.30.40.10">
    <property type="entry name" value="Zinc/RING finger domain, C3HC4 (zinc finger)"/>
    <property type="match status" value="1"/>
</dbReference>
<dbReference type="CDD" id="cd16473">
    <property type="entry name" value="RING-H2_RNF103"/>
    <property type="match status" value="1"/>
</dbReference>
<keyword evidence="9" id="KW-0479">Metal-binding</keyword>
<organism evidence="15 16">
    <name type="scientific">Candidozyma pseudohaemuli</name>
    <dbReference type="NCBI Taxonomy" id="418784"/>
    <lineage>
        <taxon>Eukaryota</taxon>
        <taxon>Fungi</taxon>
        <taxon>Dikarya</taxon>
        <taxon>Ascomycota</taxon>
        <taxon>Saccharomycotina</taxon>
        <taxon>Pichiomycetes</taxon>
        <taxon>Metschnikowiaceae</taxon>
        <taxon>Candidozyma</taxon>
    </lineage>
</organism>
<dbReference type="PROSITE" id="PS50102">
    <property type="entry name" value="RRM"/>
    <property type="match status" value="1"/>
</dbReference>
<dbReference type="OrthoDB" id="8062037at2759"/>
<evidence type="ECO:0000313" key="16">
    <source>
        <dbReference type="Proteomes" id="UP000241107"/>
    </source>
</evidence>
<keyword evidence="16" id="KW-1185">Reference proteome</keyword>
<dbReference type="SMART" id="SM00184">
    <property type="entry name" value="RING"/>
    <property type="match status" value="1"/>
</dbReference>
<dbReference type="GO" id="GO:0003712">
    <property type="term" value="F:transcription coregulator activity"/>
    <property type="evidence" value="ECO:0007669"/>
    <property type="project" value="InterPro"/>
</dbReference>
<keyword evidence="9" id="KW-0863">Zinc-finger</keyword>
<dbReference type="InterPro" id="IPR001841">
    <property type="entry name" value="Znf_RING"/>
</dbReference>
<keyword evidence="12" id="KW-1133">Transmembrane helix</keyword>
<feature type="compositionally biased region" description="Basic and acidic residues" evidence="11">
    <location>
        <begin position="506"/>
        <end position="526"/>
    </location>
</feature>
<protein>
    <recommendedName>
        <fullName evidence="3">Mediator of RNA polymerase II transcription subunit 19</fullName>
    </recommendedName>
    <alternativeName>
        <fullName evidence="8">Mediator complex subunit 19</fullName>
    </alternativeName>
</protein>
<dbReference type="GO" id="GO:0003723">
    <property type="term" value="F:RNA binding"/>
    <property type="evidence" value="ECO:0007669"/>
    <property type="project" value="UniProtKB-UniRule"/>
</dbReference>
<dbReference type="GO" id="GO:0006357">
    <property type="term" value="P:regulation of transcription by RNA polymerase II"/>
    <property type="evidence" value="ECO:0007669"/>
    <property type="project" value="InterPro"/>
</dbReference>
<evidence type="ECO:0000256" key="11">
    <source>
        <dbReference type="SAM" id="MobiDB-lite"/>
    </source>
</evidence>
<keyword evidence="12" id="KW-0812">Transmembrane</keyword>
<dbReference type="Pfam" id="PF13639">
    <property type="entry name" value="zf-RING_2"/>
    <property type="match status" value="1"/>
</dbReference>
<dbReference type="Pfam" id="PF00076">
    <property type="entry name" value="RRM_1"/>
    <property type="match status" value="1"/>
</dbReference>
<dbReference type="Gene3D" id="3.30.70.330">
    <property type="match status" value="1"/>
</dbReference>
<name>A0A2P7YTR8_9ASCO</name>
<evidence type="ECO:0000313" key="15">
    <source>
        <dbReference type="EMBL" id="PSK39366.1"/>
    </source>
</evidence>
<feature type="compositionally biased region" description="Basic and acidic residues" evidence="11">
    <location>
        <begin position="797"/>
        <end position="806"/>
    </location>
</feature>
<evidence type="ECO:0000259" key="14">
    <source>
        <dbReference type="PROSITE" id="PS50102"/>
    </source>
</evidence>
<dbReference type="PROSITE" id="PS50089">
    <property type="entry name" value="ZF_RING_2"/>
    <property type="match status" value="1"/>
</dbReference>
<evidence type="ECO:0000256" key="5">
    <source>
        <dbReference type="ARBA" id="ARBA00023159"/>
    </source>
</evidence>
<dbReference type="SMART" id="SM00360">
    <property type="entry name" value="RRM"/>
    <property type="match status" value="1"/>
</dbReference>
<dbReference type="InterPro" id="IPR035979">
    <property type="entry name" value="RBD_domain_sf"/>
</dbReference>
<feature type="region of interest" description="Disordered" evidence="11">
    <location>
        <begin position="1020"/>
        <end position="1051"/>
    </location>
</feature>
<feature type="compositionally biased region" description="Basic and acidic residues" evidence="11">
    <location>
        <begin position="769"/>
        <end position="780"/>
    </location>
</feature>
<dbReference type="GO" id="GO:0070847">
    <property type="term" value="C:core mediator complex"/>
    <property type="evidence" value="ECO:0007669"/>
    <property type="project" value="TreeGrafter"/>
</dbReference>
<keyword evidence="7" id="KW-0539">Nucleus</keyword>
<feature type="compositionally biased region" description="Acidic residues" evidence="11">
    <location>
        <begin position="889"/>
        <end position="900"/>
    </location>
</feature>
<evidence type="ECO:0000256" key="7">
    <source>
        <dbReference type="ARBA" id="ARBA00023242"/>
    </source>
</evidence>
<evidence type="ECO:0000256" key="9">
    <source>
        <dbReference type="PROSITE-ProRule" id="PRU00175"/>
    </source>
</evidence>
<feature type="compositionally biased region" description="Basic and acidic residues" evidence="11">
    <location>
        <begin position="319"/>
        <end position="338"/>
    </location>
</feature>
<dbReference type="InterPro" id="IPR000504">
    <property type="entry name" value="RRM_dom"/>
</dbReference>
<feature type="domain" description="RING-type" evidence="13">
    <location>
        <begin position="250"/>
        <end position="292"/>
    </location>
</feature>
<dbReference type="GO" id="GO:0016592">
    <property type="term" value="C:mediator complex"/>
    <property type="evidence" value="ECO:0007669"/>
    <property type="project" value="InterPro"/>
</dbReference>
<dbReference type="InterPro" id="IPR013083">
    <property type="entry name" value="Znf_RING/FYVE/PHD"/>
</dbReference>
<dbReference type="RefSeq" id="XP_024714503.1">
    <property type="nucleotide sequence ID" value="XM_024857367.1"/>
</dbReference>
<dbReference type="Proteomes" id="UP000241107">
    <property type="component" value="Unassembled WGS sequence"/>
</dbReference>
<dbReference type="SUPFAM" id="SSF57850">
    <property type="entry name" value="RING/U-box"/>
    <property type="match status" value="1"/>
</dbReference>
<dbReference type="PANTHER" id="PTHR28270:SF1">
    <property type="entry name" value="MEDIATOR OF RNA POLYMERASE II TRANSCRIPTION SUBUNIT 19"/>
    <property type="match status" value="1"/>
</dbReference>
<proteinExistence type="inferred from homology"/>
<dbReference type="VEuPathDB" id="FungiDB:C7M61_001977"/>
<dbReference type="InterPro" id="IPR013942">
    <property type="entry name" value="Mediator_Med19_fun"/>
</dbReference>
<comment type="subcellular location">
    <subcellularLocation>
        <location evidence="1">Nucleus</location>
    </subcellularLocation>
</comment>
<evidence type="ECO:0000256" key="12">
    <source>
        <dbReference type="SAM" id="Phobius"/>
    </source>
</evidence>
<feature type="domain" description="RRM" evidence="14">
    <location>
        <begin position="613"/>
        <end position="694"/>
    </location>
</feature>
<evidence type="ECO:0000259" key="13">
    <source>
        <dbReference type="PROSITE" id="PS50089"/>
    </source>
</evidence>
<dbReference type="Pfam" id="PF08633">
    <property type="entry name" value="Rox3"/>
    <property type="match status" value="1"/>
</dbReference>
<comment type="similarity">
    <text evidence="2">Belongs to the Mediator complex subunit 19 family.</text>
</comment>
<accession>A0A2P7YTR8</accession>
<keyword evidence="5" id="KW-0010">Activator</keyword>
<evidence type="ECO:0000256" key="1">
    <source>
        <dbReference type="ARBA" id="ARBA00004123"/>
    </source>
</evidence>
<dbReference type="GO" id="GO:0008270">
    <property type="term" value="F:zinc ion binding"/>
    <property type="evidence" value="ECO:0007669"/>
    <property type="project" value="UniProtKB-KW"/>
</dbReference>
<dbReference type="EMBL" id="PYFQ01000003">
    <property type="protein sequence ID" value="PSK39366.1"/>
    <property type="molecule type" value="Genomic_DNA"/>
</dbReference>
<dbReference type="InterPro" id="IPR012677">
    <property type="entry name" value="Nucleotide-bd_a/b_plait_sf"/>
</dbReference>
<dbReference type="PANTHER" id="PTHR28270">
    <property type="entry name" value="MEDIATOR OF RNA POLYMERASE II TRANSCRIPTION SUBUNIT 19"/>
    <property type="match status" value="1"/>
</dbReference>
<dbReference type="SUPFAM" id="SSF54928">
    <property type="entry name" value="RNA-binding domain, RBD"/>
    <property type="match status" value="1"/>
</dbReference>
<feature type="region of interest" description="Disordered" evidence="11">
    <location>
        <begin position="497"/>
        <end position="531"/>
    </location>
</feature>
<evidence type="ECO:0000256" key="2">
    <source>
        <dbReference type="ARBA" id="ARBA00009259"/>
    </source>
</evidence>
<feature type="transmembrane region" description="Helical" evidence="12">
    <location>
        <begin position="45"/>
        <end position="64"/>
    </location>
</feature>
<feature type="compositionally biased region" description="Basic and acidic residues" evidence="11">
    <location>
        <begin position="1023"/>
        <end position="1034"/>
    </location>
</feature>
<keyword evidence="4" id="KW-0805">Transcription regulation</keyword>
<feature type="compositionally biased region" description="Basic and acidic residues" evidence="11">
    <location>
        <begin position="823"/>
        <end position="837"/>
    </location>
</feature>
<gene>
    <name evidence="15" type="ORF">C7M61_001977</name>
</gene>
<dbReference type="STRING" id="418784.A0A2P7YTR8"/>
<comment type="caution">
    <text evidence="15">The sequence shown here is derived from an EMBL/GenBank/DDBJ whole genome shotgun (WGS) entry which is preliminary data.</text>
</comment>
<keyword evidence="12" id="KW-0472">Membrane</keyword>
<evidence type="ECO:0000256" key="3">
    <source>
        <dbReference type="ARBA" id="ARBA00019615"/>
    </source>
</evidence>
<keyword evidence="10" id="KW-0694">RNA-binding</keyword>
<evidence type="ECO:0000256" key="6">
    <source>
        <dbReference type="ARBA" id="ARBA00023163"/>
    </source>
</evidence>
<evidence type="ECO:0000256" key="10">
    <source>
        <dbReference type="PROSITE-ProRule" id="PRU00176"/>
    </source>
</evidence>
<keyword evidence="6" id="KW-0804">Transcription</keyword>
<feature type="region of interest" description="Disordered" evidence="11">
    <location>
        <begin position="704"/>
        <end position="908"/>
    </location>
</feature>
<dbReference type="GeneID" id="36565367"/>
<feature type="compositionally biased region" description="Basic and acidic residues" evidence="11">
    <location>
        <begin position="354"/>
        <end position="365"/>
    </location>
</feature>
<feature type="compositionally biased region" description="Basic and acidic residues" evidence="11">
    <location>
        <begin position="740"/>
        <end position="752"/>
    </location>
</feature>
<evidence type="ECO:0000256" key="4">
    <source>
        <dbReference type="ARBA" id="ARBA00023015"/>
    </source>
</evidence>
<feature type="region of interest" description="Disordered" evidence="11">
    <location>
        <begin position="302"/>
        <end position="365"/>
    </location>
</feature>
<feature type="compositionally biased region" description="Basic and acidic residues" evidence="11">
    <location>
        <begin position="302"/>
        <end position="311"/>
    </location>
</feature>
<reference evidence="15 16" key="1">
    <citation type="submission" date="2018-03" db="EMBL/GenBank/DDBJ databases">
        <title>Candida pseudohaemulonii genome assembly and annotation.</title>
        <authorList>
            <person name="Munoz J.F."/>
            <person name="Gade L.G."/>
            <person name="Chow N.A."/>
            <person name="Litvintseva A.P."/>
            <person name="Loparev V.N."/>
            <person name="Cuomo C.A."/>
        </authorList>
    </citation>
    <scope>NUCLEOTIDE SEQUENCE [LARGE SCALE GENOMIC DNA]</scope>
    <source>
        <strain evidence="15 16">B12108</strain>
    </source>
</reference>
<dbReference type="AlphaFoldDB" id="A0A2P7YTR8"/>
<keyword evidence="9" id="KW-0862">Zinc</keyword>
<sequence length="1051" mass="118467">MSTISDFHAHTLAVASVYPSPTATSTQTRDSDSSSSFVGNTPSTVLFFLAMLVGVAIAFVFIFFTMRYFVRSRYGLHIYPVAHHGMMFTANVGPDRVALSHSPSDRELDWYLTYLRNNHFFRDDFFERRYLSAVEGLDALAAGRRRRRRRRGRYLKMKKLTVAQVDCLFPKTSYAEWLHNGDTEDDLALVRMDMDGENEKVNATTTVQGDFEVIELRRLSSPDHTTPDIDATSLATSNVKTELHFDSGSCAICLDTYEPDDVVRGLICGHVFHAECVDPWLTRRRACCPICKRDYYKENNREANVTERPEGHVNNTNTERAEENRTEENRTDEHRAEDLSQPQEVDLAEAGNTTDRETDNNTTHTEEDFTINYDVLRNDPNLRNLLNELIPLSERANAILRGQDTLDLELAARVVANKKFSNCWKRSFWRLMGISKEDMFNWAVISLYSEEQAQQAEEGRDDVSHDFPVLHLPHVAPETLDGPAAQETVQMEQIALTETPEAQQNESRRSPRRSQESEHSVYHNAEDNAEDLAEAAREVVDRRKNVRKMDLGSFLNDESVGGGLWADAEVDMSSIGVPVGGSSGAPVLRSTEFSEQYARRDREEIPIPDAPPYKARVGNLPYDATEPALTRFFEDRLQARDIVTEVKLPLDNMTGKPKGFAFVTFSERAALEEALNLTMSEFNGRKMYVNVAAPQKTDVFDLDWRLARGPPGGGRRDREREEVDLDWGAARSSGPVGGGGRERGPRGPRREEPDLDWGSARGSGALPPREPRERRARPDEPELDWGSARNASGPLPPRERKPRRDEPELDWGAARGSGGPLPPRERLNRKPREDNLDWTRGGAAAPKKKDEKEFDWKRGQALEPRKKEAPKKKEEAAAGPQKSLYDVLSVDDDEDEEETGLEQKVADVKLDPSPLDNLLKMYGLEPIAKLLERTKPDGSKGVKLRKSYKNHIQDLPGKHQIPPAKAVPAALLDPNLSQQPDLIHEIDADLLNHALKFEKTPVNGIPGFNPAELAISDQLTLMRGDDMSENDENKKKRKKKQASVDAKRQHI</sequence>